<dbReference type="PANTHER" id="PTHR10218">
    <property type="entry name" value="GTP-BINDING PROTEIN ALPHA SUBUNIT"/>
    <property type="match status" value="1"/>
</dbReference>
<keyword evidence="14" id="KW-1185">Reference proteome</keyword>
<keyword evidence="3 12" id="KW-0519">Myristate</keyword>
<reference evidence="13" key="2">
    <citation type="submission" date="2018-04" db="EMBL/GenBank/DDBJ databases">
        <title>OnivRS2 (Oryza nivara Reference Sequence Version 2).</title>
        <authorList>
            <person name="Zhang J."/>
            <person name="Kudrna D."/>
            <person name="Lee S."/>
            <person name="Talag J."/>
            <person name="Rajasekar S."/>
            <person name="Welchert J."/>
            <person name="Hsing Y.-I."/>
            <person name="Wing R.A."/>
        </authorList>
    </citation>
    <scope>NUCLEOTIDE SEQUENCE [LARGE SCALE GENOMIC DNA]</scope>
    <source>
        <strain evidence="13">SL10</strain>
    </source>
</reference>
<keyword evidence="11 12" id="KW-0449">Lipoprotein</keyword>
<accession>A0A0E0HNT2</accession>
<comment type="subcellular location">
    <subcellularLocation>
        <location evidence="12">Cell membrane</location>
    </subcellularLocation>
</comment>
<evidence type="ECO:0000256" key="1">
    <source>
        <dbReference type="ARBA" id="ARBA00001946"/>
    </source>
</evidence>
<dbReference type="Gramene" id="ONIVA06G11860.5">
    <property type="protein sequence ID" value="ONIVA06G11860.5"/>
    <property type="gene ID" value="ONIVA06G11860"/>
</dbReference>
<keyword evidence="10 12" id="KW-0807">Transducer</keyword>
<comment type="subunit">
    <text evidence="12">G proteins are composed of 3 units; alpha, beta and gamma. The alpha chain contains the guanine nucleotide binding site.</text>
</comment>
<comment type="similarity">
    <text evidence="2 12">Belongs to the G-alpha family.</text>
</comment>
<keyword evidence="9 12" id="KW-0564">Palmitate</keyword>
<keyword evidence="12" id="KW-0472">Membrane</keyword>
<dbReference type="InterPro" id="IPR011025">
    <property type="entry name" value="GproteinA_insert"/>
</dbReference>
<dbReference type="GO" id="GO:0003924">
    <property type="term" value="F:GTPase activity"/>
    <property type="evidence" value="ECO:0007669"/>
    <property type="project" value="InterPro"/>
</dbReference>
<evidence type="ECO:0000256" key="7">
    <source>
        <dbReference type="ARBA" id="ARBA00022842"/>
    </source>
</evidence>
<keyword evidence="12" id="KW-1003">Cell membrane</keyword>
<organism evidence="13">
    <name type="scientific">Oryza nivara</name>
    <name type="common">Indian wild rice</name>
    <name type="synonym">Oryza sativa f. spontanea</name>
    <dbReference type="NCBI Taxonomy" id="4536"/>
    <lineage>
        <taxon>Eukaryota</taxon>
        <taxon>Viridiplantae</taxon>
        <taxon>Streptophyta</taxon>
        <taxon>Embryophyta</taxon>
        <taxon>Tracheophyta</taxon>
        <taxon>Spermatophyta</taxon>
        <taxon>Magnoliopsida</taxon>
        <taxon>Liliopsida</taxon>
        <taxon>Poales</taxon>
        <taxon>Poaceae</taxon>
        <taxon>BOP clade</taxon>
        <taxon>Oryzoideae</taxon>
        <taxon>Oryzeae</taxon>
        <taxon>Oryzinae</taxon>
        <taxon>Oryza</taxon>
    </lineage>
</organism>
<dbReference type="GO" id="GO:0046872">
    <property type="term" value="F:metal ion binding"/>
    <property type="evidence" value="ECO:0007669"/>
    <property type="project" value="UniProtKB-UniRule"/>
</dbReference>
<evidence type="ECO:0000256" key="4">
    <source>
        <dbReference type="ARBA" id="ARBA00022723"/>
    </source>
</evidence>
<dbReference type="GO" id="GO:0001664">
    <property type="term" value="F:G protein-coupled receptor binding"/>
    <property type="evidence" value="ECO:0007669"/>
    <property type="project" value="UniProtKB-UniRule"/>
</dbReference>
<dbReference type="GO" id="GO:0031683">
    <property type="term" value="F:G-protein beta/gamma-subunit complex binding"/>
    <property type="evidence" value="ECO:0007669"/>
    <property type="project" value="UniProtKB-UniRule"/>
</dbReference>
<protein>
    <recommendedName>
        <fullName evidence="12">Guanine nucleotide-binding protein alpha subunit</fullName>
        <shortName evidence="12">GP-alpha</shortName>
    </recommendedName>
</protein>
<dbReference type="GO" id="GO:0005737">
    <property type="term" value="C:cytoplasm"/>
    <property type="evidence" value="ECO:0007669"/>
    <property type="project" value="TreeGrafter"/>
</dbReference>
<evidence type="ECO:0000256" key="6">
    <source>
        <dbReference type="ARBA" id="ARBA00022801"/>
    </source>
</evidence>
<keyword evidence="5 12" id="KW-0547">Nucleotide-binding</keyword>
<keyword evidence="8 12" id="KW-0342">GTP-binding</keyword>
<dbReference type="Proteomes" id="UP000006591">
    <property type="component" value="Chromosome 6"/>
</dbReference>
<evidence type="ECO:0000313" key="14">
    <source>
        <dbReference type="Proteomes" id="UP000006591"/>
    </source>
</evidence>
<proteinExistence type="inferred from homology"/>
<evidence type="ECO:0000256" key="5">
    <source>
        <dbReference type="ARBA" id="ARBA00022741"/>
    </source>
</evidence>
<dbReference type="InterPro" id="IPR027417">
    <property type="entry name" value="P-loop_NTPase"/>
</dbReference>
<evidence type="ECO:0000256" key="9">
    <source>
        <dbReference type="ARBA" id="ARBA00023139"/>
    </source>
</evidence>
<keyword evidence="7 12" id="KW-0460">Magnesium</keyword>
<dbReference type="EnsemblPlants" id="ONIVA06G11860.5">
    <property type="protein sequence ID" value="ONIVA06G11860.5"/>
    <property type="gene ID" value="ONIVA06G11860"/>
</dbReference>
<dbReference type="AlphaFoldDB" id="A0A0E0HNT2"/>
<dbReference type="PRINTS" id="PR01242">
    <property type="entry name" value="GPROTEINAPLT"/>
</dbReference>
<name>A0A0E0HNT2_ORYNI</name>
<keyword evidence="4 12" id="KW-0479">Metal-binding</keyword>
<dbReference type="GO" id="GO:0005525">
    <property type="term" value="F:GTP binding"/>
    <property type="evidence" value="ECO:0007669"/>
    <property type="project" value="UniProtKB-UniRule"/>
</dbReference>
<comment type="cofactor">
    <cofactor evidence="1">
        <name>Mg(2+)</name>
        <dbReference type="ChEBI" id="CHEBI:18420"/>
    </cofactor>
</comment>
<comment type="function">
    <text evidence="12">Guanine nucleotide-binding proteins (G proteins) are involved as modulators or transducers in various transmembrane signaling systems.</text>
</comment>
<evidence type="ECO:0000256" key="2">
    <source>
        <dbReference type="ARBA" id="ARBA00005804"/>
    </source>
</evidence>
<evidence type="ECO:0000256" key="10">
    <source>
        <dbReference type="ARBA" id="ARBA00023224"/>
    </source>
</evidence>
<reference evidence="13" key="1">
    <citation type="submission" date="2015-04" db="UniProtKB">
        <authorList>
            <consortium name="EnsemblPlants"/>
        </authorList>
    </citation>
    <scope>IDENTIFICATION</scope>
    <source>
        <strain evidence="13">SL10</strain>
    </source>
</reference>
<evidence type="ECO:0000313" key="13">
    <source>
        <dbReference type="EnsemblPlants" id="ONIVA06G11860.5"/>
    </source>
</evidence>
<evidence type="ECO:0000256" key="12">
    <source>
        <dbReference type="RuleBase" id="RU368109"/>
    </source>
</evidence>
<dbReference type="Gene3D" id="1.10.400.10">
    <property type="entry name" value="GI Alpha 1, domain 2-like"/>
    <property type="match status" value="2"/>
</dbReference>
<dbReference type="InterPro" id="IPR002976">
    <property type="entry name" value="Plant_Gprotein_alpha"/>
</dbReference>
<dbReference type="PANTHER" id="PTHR10218:SF302">
    <property type="entry name" value="GUANINE NUCLEOTIDE-BINDING PROTEIN ALPHA-5 SUBUNIT"/>
    <property type="match status" value="1"/>
</dbReference>
<dbReference type="GO" id="GO:0005834">
    <property type="term" value="C:heterotrimeric G-protein complex"/>
    <property type="evidence" value="ECO:0007669"/>
    <property type="project" value="UniProtKB-UniRule"/>
</dbReference>
<evidence type="ECO:0000256" key="8">
    <source>
        <dbReference type="ARBA" id="ARBA00023134"/>
    </source>
</evidence>
<comment type="domain">
    <text evidence="12">The helical domain is required for self-activation.</text>
</comment>
<sequence>MWIIHHHKEWLEQGRGAGAELHLASRVGEGKGSCRSHSLSEAETAENAKIKLLFQTGFDEAELRSYTSVIHANVYQTIKILYEGAKELSQVESDSSKYVISPDNQETYLRGSILQLPDCAQYFMENLDRLAEADYVPTKLLPIEWSVHQLVKIVPQDHDSDELWSAIRGDDCVEYGYVHPECRRQ</sequence>
<keyword evidence="6" id="KW-0378">Hydrolase</keyword>
<evidence type="ECO:0000256" key="3">
    <source>
        <dbReference type="ARBA" id="ARBA00022707"/>
    </source>
</evidence>
<dbReference type="SUPFAM" id="SSF47895">
    <property type="entry name" value="Transducin (alpha subunit), insertion domain"/>
    <property type="match status" value="1"/>
</dbReference>
<dbReference type="GO" id="GO:0007188">
    <property type="term" value="P:adenylate cyclase-modulating G protein-coupled receptor signaling pathway"/>
    <property type="evidence" value="ECO:0007669"/>
    <property type="project" value="UniProtKB-UniRule"/>
</dbReference>
<dbReference type="InterPro" id="IPR001019">
    <property type="entry name" value="Gprotein_alpha_su"/>
</dbReference>
<evidence type="ECO:0000256" key="11">
    <source>
        <dbReference type="ARBA" id="ARBA00023288"/>
    </source>
</evidence>
<dbReference type="Gene3D" id="3.40.50.300">
    <property type="entry name" value="P-loop containing nucleotide triphosphate hydrolases"/>
    <property type="match status" value="1"/>
</dbReference>